<evidence type="ECO:0000256" key="4">
    <source>
        <dbReference type="ARBA" id="ARBA00022837"/>
    </source>
</evidence>
<feature type="compositionally biased region" description="Low complexity" evidence="9">
    <location>
        <begin position="114"/>
        <end position="124"/>
    </location>
</feature>
<keyword evidence="7" id="KW-0325">Glycoprotein</keyword>
<keyword evidence="6" id="KW-0472">Membrane</keyword>
<evidence type="ECO:0000313" key="12">
    <source>
        <dbReference type="Proteomes" id="UP000784294"/>
    </source>
</evidence>
<dbReference type="PANTHER" id="PTHR24028:SF146">
    <property type="entry name" value="CADHERIN 96CB, ISOFORM D-RELATED"/>
    <property type="match status" value="1"/>
</dbReference>
<feature type="domain" description="Cadherin" evidence="10">
    <location>
        <begin position="2"/>
        <end position="166"/>
    </location>
</feature>
<name>A0A3S5BQ74_9PLAT</name>
<dbReference type="InterPro" id="IPR002126">
    <property type="entry name" value="Cadherin-like_dom"/>
</dbReference>
<dbReference type="SMART" id="SM00112">
    <property type="entry name" value="CA"/>
    <property type="match status" value="1"/>
</dbReference>
<dbReference type="InterPro" id="IPR020894">
    <property type="entry name" value="Cadherin_CS"/>
</dbReference>
<proteinExistence type="predicted"/>
<dbReference type="CDD" id="cd11304">
    <property type="entry name" value="Cadherin_repeat"/>
    <property type="match status" value="1"/>
</dbReference>
<keyword evidence="12" id="KW-1185">Reference proteome</keyword>
<comment type="subcellular location">
    <subcellularLocation>
        <location evidence="1">Membrane</location>
        <topology evidence="1">Single-pass membrane protein</topology>
    </subcellularLocation>
</comment>
<evidence type="ECO:0000256" key="8">
    <source>
        <dbReference type="PROSITE-ProRule" id="PRU00043"/>
    </source>
</evidence>
<keyword evidence="2" id="KW-0812">Transmembrane</keyword>
<evidence type="ECO:0000259" key="10">
    <source>
        <dbReference type="PROSITE" id="PS50268"/>
    </source>
</evidence>
<dbReference type="Gene3D" id="2.60.40.60">
    <property type="entry name" value="Cadherins"/>
    <property type="match status" value="2"/>
</dbReference>
<gene>
    <name evidence="11" type="ORF">PXEA_LOCUS6679</name>
</gene>
<dbReference type="EMBL" id="CAAALY010017142">
    <property type="protein sequence ID" value="VEL13239.1"/>
    <property type="molecule type" value="Genomic_DNA"/>
</dbReference>
<reference evidence="11" key="1">
    <citation type="submission" date="2018-11" db="EMBL/GenBank/DDBJ databases">
        <authorList>
            <consortium name="Pathogen Informatics"/>
        </authorList>
    </citation>
    <scope>NUCLEOTIDE SEQUENCE</scope>
</reference>
<dbReference type="InterPro" id="IPR050174">
    <property type="entry name" value="Protocadherin/Cadherin-CA"/>
</dbReference>
<dbReference type="AlphaFoldDB" id="A0A3S5BQ74"/>
<feature type="region of interest" description="Disordered" evidence="9">
    <location>
        <begin position="104"/>
        <end position="124"/>
    </location>
</feature>
<evidence type="ECO:0000256" key="3">
    <source>
        <dbReference type="ARBA" id="ARBA00022737"/>
    </source>
</evidence>
<evidence type="ECO:0000313" key="11">
    <source>
        <dbReference type="EMBL" id="VEL13239.1"/>
    </source>
</evidence>
<keyword evidence="5" id="KW-1133">Transmembrane helix</keyword>
<dbReference type="GO" id="GO:0005509">
    <property type="term" value="F:calcium ion binding"/>
    <property type="evidence" value="ECO:0007669"/>
    <property type="project" value="UniProtKB-UniRule"/>
</dbReference>
<feature type="domain" description="Cadherin" evidence="10">
    <location>
        <begin position="169"/>
        <end position="248"/>
    </location>
</feature>
<accession>A0A3S5BQ74</accession>
<evidence type="ECO:0000256" key="9">
    <source>
        <dbReference type="SAM" id="MobiDB-lite"/>
    </source>
</evidence>
<dbReference type="PROSITE" id="PS00232">
    <property type="entry name" value="CADHERIN_1"/>
    <property type="match status" value="1"/>
</dbReference>
<evidence type="ECO:0000256" key="1">
    <source>
        <dbReference type="ARBA" id="ARBA00004167"/>
    </source>
</evidence>
<dbReference type="GO" id="GO:0007156">
    <property type="term" value="P:homophilic cell adhesion via plasma membrane adhesion molecules"/>
    <property type="evidence" value="ECO:0007669"/>
    <property type="project" value="InterPro"/>
</dbReference>
<protein>
    <recommendedName>
        <fullName evidence="10">Cadherin domain-containing protein</fullName>
    </recommendedName>
</protein>
<dbReference type="OrthoDB" id="6252479at2759"/>
<keyword evidence="3" id="KW-0677">Repeat</keyword>
<dbReference type="SUPFAM" id="SSF49313">
    <property type="entry name" value="Cadherin-like"/>
    <property type="match status" value="1"/>
</dbReference>
<organism evidence="11 12">
    <name type="scientific">Protopolystoma xenopodis</name>
    <dbReference type="NCBI Taxonomy" id="117903"/>
    <lineage>
        <taxon>Eukaryota</taxon>
        <taxon>Metazoa</taxon>
        <taxon>Spiralia</taxon>
        <taxon>Lophotrochozoa</taxon>
        <taxon>Platyhelminthes</taxon>
        <taxon>Monogenea</taxon>
        <taxon>Polyopisthocotylea</taxon>
        <taxon>Polystomatidea</taxon>
        <taxon>Polystomatidae</taxon>
        <taxon>Protopolystoma</taxon>
    </lineage>
</organism>
<evidence type="ECO:0000256" key="7">
    <source>
        <dbReference type="ARBA" id="ARBA00023180"/>
    </source>
</evidence>
<dbReference type="Proteomes" id="UP000784294">
    <property type="component" value="Unassembled WGS sequence"/>
</dbReference>
<evidence type="ECO:0000256" key="2">
    <source>
        <dbReference type="ARBA" id="ARBA00022692"/>
    </source>
</evidence>
<evidence type="ECO:0000256" key="5">
    <source>
        <dbReference type="ARBA" id="ARBA00022989"/>
    </source>
</evidence>
<keyword evidence="4 8" id="KW-0106">Calcium</keyword>
<sequence length="255" mass="27542">MDIDDGLNSRVSYRLEVPTPHVGAFASPSSHALSSGFSNSASASLELGSLPFRLTHQPGGADGLLLLQAMQTVDREEAAAYHFLLIAEDRAIHAEDSDPIATATRAQAAMPSEGSLASGSGSSSSDDLGAMAAMNLFDREPGFRPLRAVLPVSVIVEDVNDNPPLFEQAKFETSTPIPEVTPVGRTVLRLKASDRDAGQNGAFHFAFSRDHSWRREELADRQFFEVKTNGDIVIKKPLNVDKRRDTRLVNTVSLA</sequence>
<dbReference type="GO" id="GO:0005886">
    <property type="term" value="C:plasma membrane"/>
    <property type="evidence" value="ECO:0007669"/>
    <property type="project" value="InterPro"/>
</dbReference>
<evidence type="ECO:0000256" key="6">
    <source>
        <dbReference type="ARBA" id="ARBA00023136"/>
    </source>
</evidence>
<dbReference type="PANTHER" id="PTHR24028">
    <property type="entry name" value="CADHERIN-87A"/>
    <property type="match status" value="1"/>
</dbReference>
<dbReference type="PROSITE" id="PS50268">
    <property type="entry name" value="CADHERIN_2"/>
    <property type="match status" value="2"/>
</dbReference>
<dbReference type="Pfam" id="PF00028">
    <property type="entry name" value="Cadherin"/>
    <property type="match status" value="1"/>
</dbReference>
<dbReference type="InterPro" id="IPR015919">
    <property type="entry name" value="Cadherin-like_sf"/>
</dbReference>
<comment type="caution">
    <text evidence="11">The sequence shown here is derived from an EMBL/GenBank/DDBJ whole genome shotgun (WGS) entry which is preliminary data.</text>
</comment>